<feature type="compositionally biased region" description="Low complexity" evidence="7">
    <location>
        <begin position="254"/>
        <end position="269"/>
    </location>
</feature>
<feature type="region of interest" description="Disordered" evidence="7">
    <location>
        <begin position="182"/>
        <end position="292"/>
    </location>
</feature>
<feature type="compositionally biased region" description="Basic and acidic residues" evidence="7">
    <location>
        <begin position="193"/>
        <end position="204"/>
    </location>
</feature>
<keyword evidence="9" id="KW-1185">Reference proteome</keyword>
<reference evidence="8 9" key="1">
    <citation type="submission" date="2017-04" db="EMBL/GenBank/DDBJ databases">
        <title>Genome Sequence of the Model Brown-Rot Fungus Postia placenta SB12.</title>
        <authorList>
            <consortium name="DOE Joint Genome Institute"/>
            <person name="Gaskell J."/>
            <person name="Kersten P."/>
            <person name="Larrondo L.F."/>
            <person name="Canessa P."/>
            <person name="Martinez D."/>
            <person name="Hibbett D."/>
            <person name="Schmoll M."/>
            <person name="Kubicek C.P."/>
            <person name="Martinez A.T."/>
            <person name="Yadav J."/>
            <person name="Master E."/>
            <person name="Magnuson J.K."/>
            <person name="James T."/>
            <person name="Yaver D."/>
            <person name="Berka R."/>
            <person name="Labutti K."/>
            <person name="Lipzen A."/>
            <person name="Aerts A."/>
            <person name="Barry K."/>
            <person name="Henrissat B."/>
            <person name="Blanchette R."/>
            <person name="Grigoriev I."/>
            <person name="Cullen D."/>
        </authorList>
    </citation>
    <scope>NUCLEOTIDE SEQUENCE [LARGE SCALE GENOMIC DNA]</scope>
    <source>
        <strain evidence="8 9">MAD-698-R-SB12</strain>
    </source>
</reference>
<dbReference type="GeneID" id="36328759"/>
<dbReference type="InterPro" id="IPR007146">
    <property type="entry name" value="Sas10/Utp3/C1D"/>
</dbReference>
<dbReference type="PANTHER" id="PTHR15341:SF3">
    <property type="entry name" value="NUCLEAR NUCLEIC ACID-BINDING PROTEIN C1D"/>
    <property type="match status" value="1"/>
</dbReference>
<evidence type="ECO:0000256" key="7">
    <source>
        <dbReference type="SAM" id="MobiDB-lite"/>
    </source>
</evidence>
<dbReference type="Proteomes" id="UP000194127">
    <property type="component" value="Unassembled WGS sequence"/>
</dbReference>
<evidence type="ECO:0000256" key="2">
    <source>
        <dbReference type="ARBA" id="ARBA00009154"/>
    </source>
</evidence>
<comment type="subcellular location">
    <subcellularLocation>
        <location evidence="1 6">Nucleus</location>
    </subcellularLocation>
</comment>
<proteinExistence type="inferred from homology"/>
<evidence type="ECO:0000256" key="6">
    <source>
        <dbReference type="RuleBase" id="RU368003"/>
    </source>
</evidence>
<dbReference type="AlphaFoldDB" id="A0A1X6NEE6"/>
<dbReference type="InterPro" id="IPR011082">
    <property type="entry name" value="Exosome-assoc_fac/DNA_repair"/>
</dbReference>
<dbReference type="GO" id="GO:0003723">
    <property type="term" value="F:RNA binding"/>
    <property type="evidence" value="ECO:0007669"/>
    <property type="project" value="UniProtKB-UniRule"/>
</dbReference>
<gene>
    <name evidence="8" type="ORF">POSPLADRAFT_1129110</name>
</gene>
<sequence>MSTDTSRLHSKLDTLSDALDDLETKLEPLFTQTLPETVVGLETIQQAKLQVALPYLVYDLIFIYLKTRGIDPKTHPVVAELDRIRQYFDKIKNAEDPAKRTATVDKDAANRFIKHAIAQVKAQRPPGDGEGPSNIRFTDSGEAVRVPVKVTSKMAARAQYEKELAELGSEEEGELEVIDDAGDADDEAASSEPRQDKGKGKAVDSADAGEQMPGRKRRRAPMDPFAGHGDDTTAQTVKKSRASAVAADAEKVNSTPDSSGRSTPSSSAEAAKKERKAAKKARKKAKRGESTD</sequence>
<dbReference type="STRING" id="670580.A0A1X6NEE6"/>
<comment type="similarity">
    <text evidence="2 6">Belongs to the C1D family.</text>
</comment>
<name>A0A1X6NEE6_9APHY</name>
<feature type="compositionally biased region" description="Basic residues" evidence="7">
    <location>
        <begin position="273"/>
        <end position="286"/>
    </location>
</feature>
<dbReference type="OrthoDB" id="1421013at2759"/>
<accession>A0A1X6NEE6</accession>
<evidence type="ECO:0000313" key="8">
    <source>
        <dbReference type="EMBL" id="OSX66964.1"/>
    </source>
</evidence>
<keyword evidence="3 6" id="KW-0698">rRNA processing</keyword>
<evidence type="ECO:0000256" key="4">
    <source>
        <dbReference type="ARBA" id="ARBA00022884"/>
    </source>
</evidence>
<dbReference type="GO" id="GO:0010468">
    <property type="term" value="P:regulation of gene expression"/>
    <property type="evidence" value="ECO:0007669"/>
    <property type="project" value="TreeGrafter"/>
</dbReference>
<dbReference type="GO" id="GO:0003677">
    <property type="term" value="F:DNA binding"/>
    <property type="evidence" value="ECO:0007669"/>
    <property type="project" value="TreeGrafter"/>
</dbReference>
<comment type="function">
    <text evidence="6">Required for exosome-dependent processing of pre-rRNA and small nucleolar RNA (snRNA) precursors. Involved in processing of 35S pre-rRNA at the A0, A1 and A2 sites.</text>
</comment>
<protein>
    <recommendedName>
        <fullName evidence="6">Exosome complex protein</fullName>
    </recommendedName>
</protein>
<dbReference type="GO" id="GO:0000178">
    <property type="term" value="C:exosome (RNase complex)"/>
    <property type="evidence" value="ECO:0007669"/>
    <property type="project" value="TreeGrafter"/>
</dbReference>
<feature type="region of interest" description="Disordered" evidence="7">
    <location>
        <begin position="119"/>
        <end position="140"/>
    </location>
</feature>
<dbReference type="RefSeq" id="XP_024343758.1">
    <property type="nucleotide sequence ID" value="XM_024483810.1"/>
</dbReference>
<evidence type="ECO:0000313" key="9">
    <source>
        <dbReference type="Proteomes" id="UP000194127"/>
    </source>
</evidence>
<evidence type="ECO:0000256" key="3">
    <source>
        <dbReference type="ARBA" id="ARBA00022552"/>
    </source>
</evidence>
<evidence type="ECO:0000256" key="5">
    <source>
        <dbReference type="ARBA" id="ARBA00023242"/>
    </source>
</evidence>
<dbReference type="EMBL" id="KZ110591">
    <property type="protein sequence ID" value="OSX66964.1"/>
    <property type="molecule type" value="Genomic_DNA"/>
</dbReference>
<dbReference type="GO" id="GO:0000460">
    <property type="term" value="P:maturation of 5.8S rRNA"/>
    <property type="evidence" value="ECO:0007669"/>
    <property type="project" value="TreeGrafter"/>
</dbReference>
<keyword evidence="4 6" id="KW-0694">RNA-binding</keyword>
<keyword evidence="5 6" id="KW-0539">Nucleus</keyword>
<organism evidence="8 9">
    <name type="scientific">Postia placenta MAD-698-R-SB12</name>
    <dbReference type="NCBI Taxonomy" id="670580"/>
    <lineage>
        <taxon>Eukaryota</taxon>
        <taxon>Fungi</taxon>
        <taxon>Dikarya</taxon>
        <taxon>Basidiomycota</taxon>
        <taxon>Agaricomycotina</taxon>
        <taxon>Agaricomycetes</taxon>
        <taxon>Polyporales</taxon>
        <taxon>Adustoporiaceae</taxon>
        <taxon>Rhodonia</taxon>
    </lineage>
</organism>
<dbReference type="Pfam" id="PF04000">
    <property type="entry name" value="Sas10_Utp3"/>
    <property type="match status" value="1"/>
</dbReference>
<dbReference type="GO" id="GO:0005730">
    <property type="term" value="C:nucleolus"/>
    <property type="evidence" value="ECO:0007669"/>
    <property type="project" value="TreeGrafter"/>
</dbReference>
<evidence type="ECO:0000256" key="1">
    <source>
        <dbReference type="ARBA" id="ARBA00004123"/>
    </source>
</evidence>
<dbReference type="PANTHER" id="PTHR15341">
    <property type="entry name" value="SUN-COR STEROID HORMONE RECEPTOR CO-REPRESSOR"/>
    <property type="match status" value="1"/>
</dbReference>